<accession>A0A0F5QFR2</accession>
<comment type="caution">
    <text evidence="1">The sequence shown here is derived from an EMBL/GenBank/DDBJ whole genome shotgun (WGS) entry which is preliminary data.</text>
</comment>
<dbReference type="OrthoDB" id="7951175at2"/>
<evidence type="ECO:0000313" key="2">
    <source>
        <dbReference type="Proteomes" id="UP000033411"/>
    </source>
</evidence>
<organism evidence="1 2">
    <name type="scientific">Devosia epidermidihirudinis</name>
    <dbReference type="NCBI Taxonomy" id="1293439"/>
    <lineage>
        <taxon>Bacteria</taxon>
        <taxon>Pseudomonadati</taxon>
        <taxon>Pseudomonadota</taxon>
        <taxon>Alphaproteobacteria</taxon>
        <taxon>Hyphomicrobiales</taxon>
        <taxon>Devosiaceae</taxon>
        <taxon>Devosia</taxon>
    </lineage>
</organism>
<dbReference type="RefSeq" id="WP_046137982.1">
    <property type="nucleotide sequence ID" value="NZ_LANJ01000011.1"/>
</dbReference>
<proteinExistence type="predicted"/>
<dbReference type="AlphaFoldDB" id="A0A0F5QFR2"/>
<dbReference type="Proteomes" id="UP000033411">
    <property type="component" value="Unassembled WGS sequence"/>
</dbReference>
<dbReference type="EMBL" id="LANJ01000011">
    <property type="protein sequence ID" value="KKC39790.1"/>
    <property type="molecule type" value="Genomic_DNA"/>
</dbReference>
<keyword evidence="2" id="KW-1185">Reference proteome</keyword>
<dbReference type="PATRIC" id="fig|1293439.3.peg.884"/>
<evidence type="ECO:0000313" key="1">
    <source>
        <dbReference type="EMBL" id="KKC39790.1"/>
    </source>
</evidence>
<name>A0A0F5QFR2_9HYPH</name>
<protein>
    <submittedName>
        <fullName evidence="1">Uncharacterized protein</fullName>
    </submittedName>
</protein>
<gene>
    <name evidence="1" type="ORF">WH87_06595</name>
</gene>
<sequence length="76" mass="8098">MVHFFGVLNPAFGARVDSPDAPLKADFFGGAADAEQPTAAEFDADLLSGKAPESVAHLGYGGKERRFVRVSIPPYF</sequence>
<dbReference type="STRING" id="1293439.WH87_06595"/>
<reference evidence="1 2" key="1">
    <citation type="submission" date="2015-03" db="EMBL/GenBank/DDBJ databases">
        <authorList>
            <person name="Lepp D."/>
            <person name="Hassan Y.I."/>
            <person name="Li X.-Z."/>
            <person name="Zhou T."/>
        </authorList>
    </citation>
    <scope>NUCLEOTIDE SEQUENCE [LARGE SCALE GENOMIC DNA]</scope>
    <source>
        <strain evidence="1 2">E84</strain>
    </source>
</reference>